<proteinExistence type="inferred from homology"/>
<comment type="similarity">
    <text evidence="2">Belongs to the bacterial solute-binding protein 1 family.</text>
</comment>
<organism evidence="5">
    <name type="scientific">uncultured Thermomicrobiales bacterium</name>
    <dbReference type="NCBI Taxonomy" id="1645740"/>
    <lineage>
        <taxon>Bacteria</taxon>
        <taxon>Pseudomonadati</taxon>
        <taxon>Thermomicrobiota</taxon>
        <taxon>Thermomicrobia</taxon>
        <taxon>Thermomicrobiales</taxon>
        <taxon>environmental samples</taxon>
    </lineage>
</organism>
<dbReference type="Pfam" id="PF01547">
    <property type="entry name" value="SBP_bac_1"/>
    <property type="match status" value="1"/>
</dbReference>
<comment type="subcellular location">
    <subcellularLocation>
        <location evidence="1">Periplasm</location>
    </subcellularLocation>
</comment>
<keyword evidence="3" id="KW-0813">Transport</keyword>
<dbReference type="InterPro" id="IPR050490">
    <property type="entry name" value="Bact_solute-bd_prot1"/>
</dbReference>
<dbReference type="InterPro" id="IPR006059">
    <property type="entry name" value="SBP"/>
</dbReference>
<evidence type="ECO:0000313" key="5">
    <source>
        <dbReference type="EMBL" id="CAA9535716.1"/>
    </source>
</evidence>
<dbReference type="PANTHER" id="PTHR43649">
    <property type="entry name" value="ARABINOSE-BINDING PROTEIN-RELATED"/>
    <property type="match status" value="1"/>
</dbReference>
<protein>
    <submittedName>
        <fullName evidence="5">Maltodextrin ABC transporter, substrate-binding protein MdxE</fullName>
    </submittedName>
</protein>
<reference evidence="5" key="1">
    <citation type="submission" date="2020-02" db="EMBL/GenBank/DDBJ databases">
        <authorList>
            <person name="Meier V. D."/>
        </authorList>
    </citation>
    <scope>NUCLEOTIDE SEQUENCE</scope>
    <source>
        <strain evidence="5">AVDCRST_MAG49</strain>
    </source>
</reference>
<dbReference type="SUPFAM" id="SSF53850">
    <property type="entry name" value="Periplasmic binding protein-like II"/>
    <property type="match status" value="1"/>
</dbReference>
<evidence type="ECO:0000256" key="1">
    <source>
        <dbReference type="ARBA" id="ARBA00004418"/>
    </source>
</evidence>
<accession>A0A6J4U0J5</accession>
<keyword evidence="4" id="KW-0732">Signal</keyword>
<gene>
    <name evidence="5" type="ORF">AVDCRST_MAG49-197</name>
</gene>
<evidence type="ECO:0000256" key="3">
    <source>
        <dbReference type="ARBA" id="ARBA00022448"/>
    </source>
</evidence>
<dbReference type="GO" id="GO:0042597">
    <property type="term" value="C:periplasmic space"/>
    <property type="evidence" value="ECO:0007669"/>
    <property type="project" value="UniProtKB-SubCell"/>
</dbReference>
<dbReference type="EMBL" id="CADCWG010000016">
    <property type="protein sequence ID" value="CAA9535716.1"/>
    <property type="molecule type" value="Genomic_DNA"/>
</dbReference>
<name>A0A6J4U0J5_9BACT</name>
<evidence type="ECO:0000256" key="4">
    <source>
        <dbReference type="ARBA" id="ARBA00022729"/>
    </source>
</evidence>
<dbReference type="AlphaFoldDB" id="A0A6J4U0J5"/>
<sequence length="419" mass="45699">MPGTLRIAIRRFDPFTTAIRRQFERFQAETGCQLRLEAESFELTDLYETLFTSRGLKEGAWDVAFVVTDWMADAVAQGALLDLAPRMDSLPIPGYPDAWAPALTRFQRFGEAVYGVPYHDGPECLVYRRDLFADEGERAAFAARHGRPLEVPRSWEAFTETARFFTRPADGLFGTIFAAYPDGHNSVYDFCLQLWSRGGDLTDATGAPTLDTPPAVAALDAYRRAVNDRALTPPGQEAIDSVASGERFAGGSIAMMVNWFGFAAACEQPGCPTKGKVDVAPPPAGEDGRPASLNVYWLLAVGAGSRHPDEAYAFLRHVCSPAMDKITMLEGGIGCRRSTWEDPEVNAVIPFANRLAELHEHARELPRSPDLPRLVHVLDRAVQRAITTDDPTATILREAQAEASPIRLGPPAAGKAGPG</sequence>
<dbReference type="Gene3D" id="3.40.190.10">
    <property type="entry name" value="Periplasmic binding protein-like II"/>
    <property type="match status" value="2"/>
</dbReference>
<dbReference type="CDD" id="cd13585">
    <property type="entry name" value="PBP2_TMBP_like"/>
    <property type="match status" value="1"/>
</dbReference>
<dbReference type="PANTHER" id="PTHR43649:SF34">
    <property type="entry name" value="ABC TRANSPORTER PERIPLASMIC-BINDING PROTEIN YCJN-RELATED"/>
    <property type="match status" value="1"/>
</dbReference>
<evidence type="ECO:0000256" key="2">
    <source>
        <dbReference type="ARBA" id="ARBA00008520"/>
    </source>
</evidence>